<dbReference type="Proteomes" id="UP000756132">
    <property type="component" value="Chromosome 5"/>
</dbReference>
<dbReference type="GO" id="GO:0000253">
    <property type="term" value="F:3-beta-hydroxysteroid 3-dehydrogenase (NADP+) activity"/>
    <property type="evidence" value="ECO:0007669"/>
    <property type="project" value="TreeGrafter"/>
</dbReference>
<keyword evidence="2" id="KW-0521">NADP</keyword>
<keyword evidence="9" id="KW-1185">Reference proteome</keyword>
<proteinExistence type="inferred from homology"/>
<comment type="similarity">
    <text evidence="6">Belongs to the short-chain dehydrogenases/reductases (SDR) family. ERG27 subfamily.</text>
</comment>
<accession>A0A9Q8LI90</accession>
<keyword evidence="3" id="KW-0752">Steroid biosynthesis</keyword>
<keyword evidence="7" id="KW-1133">Transmembrane helix</keyword>
<evidence type="ECO:0000313" key="8">
    <source>
        <dbReference type="EMBL" id="UJO18126.1"/>
    </source>
</evidence>
<reference evidence="8" key="2">
    <citation type="journal article" date="2022" name="Microb. Genom.">
        <title>A chromosome-scale genome assembly of the tomato pathogen Cladosporium fulvum reveals a compartmentalized genome architecture and the presence of a dispensable chromosome.</title>
        <authorList>
            <person name="Zaccaron A.Z."/>
            <person name="Chen L.H."/>
            <person name="Samaras A."/>
            <person name="Stergiopoulos I."/>
        </authorList>
    </citation>
    <scope>NUCLEOTIDE SEQUENCE</scope>
    <source>
        <strain evidence="8">Race5_Kim</strain>
    </source>
</reference>
<dbReference type="AlphaFoldDB" id="A0A9Q8LI90"/>
<keyword evidence="1" id="KW-0444">Lipid biosynthesis</keyword>
<name>A0A9Q8LI90_PASFU</name>
<evidence type="ECO:0000256" key="7">
    <source>
        <dbReference type="SAM" id="Phobius"/>
    </source>
</evidence>
<evidence type="ECO:0000256" key="6">
    <source>
        <dbReference type="ARBA" id="ARBA00023593"/>
    </source>
</evidence>
<dbReference type="InterPro" id="IPR036291">
    <property type="entry name" value="NAD(P)-bd_dom_sf"/>
</dbReference>
<evidence type="ECO:0000256" key="2">
    <source>
        <dbReference type="ARBA" id="ARBA00022857"/>
    </source>
</evidence>
<dbReference type="OrthoDB" id="9989144at2759"/>
<dbReference type="SUPFAM" id="SSF51735">
    <property type="entry name" value="NAD(P)-binding Rossmann-fold domains"/>
    <property type="match status" value="1"/>
</dbReference>
<dbReference type="PANTHER" id="PTHR43647:SF1">
    <property type="entry name" value="3-KETO-STEROID REDUCTASE ERG27"/>
    <property type="match status" value="1"/>
</dbReference>
<evidence type="ECO:0000313" key="9">
    <source>
        <dbReference type="Proteomes" id="UP000756132"/>
    </source>
</evidence>
<dbReference type="GO" id="GO:0005741">
    <property type="term" value="C:mitochondrial outer membrane"/>
    <property type="evidence" value="ECO:0007669"/>
    <property type="project" value="TreeGrafter"/>
</dbReference>
<keyword evidence="7" id="KW-0812">Transmembrane</keyword>
<sequence>MSPYDCKLLATMDAPPPALEEKSTFTVLVTGANSGLGFSICCRLIDDFLFTRPQSQTLHLLFSTRDANKASDTLERLSAHLRKTLRDANGKTLGISRLLEARVKLLGVSLDLLKLTTVKALAEELLASGQRIDAVVWNAGIAGWAGQNWPKSVWMTMTDLIHATTFPTYMITDVGLATRPQLPAKDTNGDNDRAPEPKLGQVFTANVFGHYMLTHWLRPLMHADTRIVWVSSISALSHTFSLDDIQGLSSEATYEGSKRLTDLLVLTSELPSTKPYMENFLPPSQDSAHSRPKMYVTHPGVIGTSIAGLHWFVGLFMFAAFYMARWLGSPWHLADPYKGAVSAAFAILASRPQLPEQEERDGKGKWGSAVTVYGDERVARTEVEGWGFCGKPGVVPQGSVTGKTGRYRGFRETTKEAREEFEETGRQAWKELEEMRTEWEARLGPLSHKAPASQ</sequence>
<dbReference type="GO" id="GO:0005811">
    <property type="term" value="C:lipid droplet"/>
    <property type="evidence" value="ECO:0007669"/>
    <property type="project" value="TreeGrafter"/>
</dbReference>
<evidence type="ECO:0000256" key="5">
    <source>
        <dbReference type="ARBA" id="ARBA00023098"/>
    </source>
</evidence>
<dbReference type="EMBL" id="CP090167">
    <property type="protein sequence ID" value="UJO18126.1"/>
    <property type="molecule type" value="Genomic_DNA"/>
</dbReference>
<protein>
    <submittedName>
        <fullName evidence="8">3-keto-steroid reductase</fullName>
    </submittedName>
</protein>
<dbReference type="GO" id="GO:0006696">
    <property type="term" value="P:ergosterol biosynthetic process"/>
    <property type="evidence" value="ECO:0007669"/>
    <property type="project" value="TreeGrafter"/>
</dbReference>
<feature type="transmembrane region" description="Helical" evidence="7">
    <location>
        <begin position="301"/>
        <end position="324"/>
    </location>
</feature>
<keyword evidence="5" id="KW-0443">Lipid metabolism</keyword>
<evidence type="ECO:0000256" key="3">
    <source>
        <dbReference type="ARBA" id="ARBA00022955"/>
    </source>
</evidence>
<dbReference type="GO" id="GO:0005789">
    <property type="term" value="C:endoplasmic reticulum membrane"/>
    <property type="evidence" value="ECO:0007669"/>
    <property type="project" value="TreeGrafter"/>
</dbReference>
<gene>
    <name evidence="8" type="ORF">CLAFUR5_06261</name>
</gene>
<evidence type="ECO:0000256" key="4">
    <source>
        <dbReference type="ARBA" id="ARBA00023002"/>
    </source>
</evidence>
<keyword evidence="7" id="KW-0472">Membrane</keyword>
<dbReference type="Gene3D" id="3.40.50.720">
    <property type="entry name" value="NAD(P)-binding Rossmann-like Domain"/>
    <property type="match status" value="1"/>
</dbReference>
<reference evidence="8" key="1">
    <citation type="submission" date="2021-12" db="EMBL/GenBank/DDBJ databases">
        <authorList>
            <person name="Zaccaron A."/>
            <person name="Stergiopoulos I."/>
        </authorList>
    </citation>
    <scope>NUCLEOTIDE SEQUENCE</scope>
    <source>
        <strain evidence="8">Race5_Kim</strain>
    </source>
</reference>
<dbReference type="GeneID" id="71986139"/>
<evidence type="ECO:0000256" key="1">
    <source>
        <dbReference type="ARBA" id="ARBA00022516"/>
    </source>
</evidence>
<dbReference type="RefSeq" id="XP_047762492.1">
    <property type="nucleotide sequence ID" value="XM_047905409.1"/>
</dbReference>
<dbReference type="KEGG" id="ffu:CLAFUR5_06261"/>
<dbReference type="InterPro" id="IPR051593">
    <property type="entry name" value="Ergosterol_Biosynth_ERG27"/>
</dbReference>
<keyword evidence="4" id="KW-0560">Oxidoreductase</keyword>
<dbReference type="PANTHER" id="PTHR43647">
    <property type="entry name" value="DEHYDROGENASE"/>
    <property type="match status" value="1"/>
</dbReference>
<organism evidence="8 9">
    <name type="scientific">Passalora fulva</name>
    <name type="common">Tomato leaf mold</name>
    <name type="synonym">Cladosporium fulvum</name>
    <dbReference type="NCBI Taxonomy" id="5499"/>
    <lineage>
        <taxon>Eukaryota</taxon>
        <taxon>Fungi</taxon>
        <taxon>Dikarya</taxon>
        <taxon>Ascomycota</taxon>
        <taxon>Pezizomycotina</taxon>
        <taxon>Dothideomycetes</taxon>
        <taxon>Dothideomycetidae</taxon>
        <taxon>Mycosphaerellales</taxon>
        <taxon>Mycosphaerellaceae</taxon>
        <taxon>Fulvia</taxon>
    </lineage>
</organism>